<evidence type="ECO:0000256" key="1">
    <source>
        <dbReference type="SAM" id="MobiDB-lite"/>
    </source>
</evidence>
<feature type="compositionally biased region" description="Basic residues" evidence="1">
    <location>
        <begin position="1"/>
        <end position="12"/>
    </location>
</feature>
<sequence length="62" mass="6601">MKTRRSSVRKRGMQWAGAEASQGHTSSATSPFIHQMGAVNGRRGESCKVRGVAAGTESVVVR</sequence>
<evidence type="ECO:0000313" key="2">
    <source>
        <dbReference type="EMBL" id="MPC67750.1"/>
    </source>
</evidence>
<protein>
    <submittedName>
        <fullName evidence="2">Uncharacterized protein</fullName>
    </submittedName>
</protein>
<dbReference type="Proteomes" id="UP000324222">
    <property type="component" value="Unassembled WGS sequence"/>
</dbReference>
<dbReference type="EMBL" id="VSRR010026707">
    <property type="protein sequence ID" value="MPC67750.1"/>
    <property type="molecule type" value="Genomic_DNA"/>
</dbReference>
<dbReference type="AlphaFoldDB" id="A0A5B7H6L2"/>
<feature type="region of interest" description="Disordered" evidence="1">
    <location>
        <begin position="1"/>
        <end position="30"/>
    </location>
</feature>
<comment type="caution">
    <text evidence="2">The sequence shown here is derived from an EMBL/GenBank/DDBJ whole genome shotgun (WGS) entry which is preliminary data.</text>
</comment>
<keyword evidence="3" id="KW-1185">Reference proteome</keyword>
<organism evidence="2 3">
    <name type="scientific">Portunus trituberculatus</name>
    <name type="common">Swimming crab</name>
    <name type="synonym">Neptunus trituberculatus</name>
    <dbReference type="NCBI Taxonomy" id="210409"/>
    <lineage>
        <taxon>Eukaryota</taxon>
        <taxon>Metazoa</taxon>
        <taxon>Ecdysozoa</taxon>
        <taxon>Arthropoda</taxon>
        <taxon>Crustacea</taxon>
        <taxon>Multicrustacea</taxon>
        <taxon>Malacostraca</taxon>
        <taxon>Eumalacostraca</taxon>
        <taxon>Eucarida</taxon>
        <taxon>Decapoda</taxon>
        <taxon>Pleocyemata</taxon>
        <taxon>Brachyura</taxon>
        <taxon>Eubrachyura</taxon>
        <taxon>Portunoidea</taxon>
        <taxon>Portunidae</taxon>
        <taxon>Portuninae</taxon>
        <taxon>Portunus</taxon>
    </lineage>
</organism>
<gene>
    <name evidence="2" type="ORF">E2C01_061933</name>
</gene>
<reference evidence="2 3" key="1">
    <citation type="submission" date="2019-05" db="EMBL/GenBank/DDBJ databases">
        <title>Another draft genome of Portunus trituberculatus and its Hox gene families provides insights of decapod evolution.</title>
        <authorList>
            <person name="Jeong J.-H."/>
            <person name="Song I."/>
            <person name="Kim S."/>
            <person name="Choi T."/>
            <person name="Kim D."/>
            <person name="Ryu S."/>
            <person name="Kim W."/>
        </authorList>
    </citation>
    <scope>NUCLEOTIDE SEQUENCE [LARGE SCALE GENOMIC DNA]</scope>
    <source>
        <tissue evidence="2">Muscle</tissue>
    </source>
</reference>
<name>A0A5B7H6L2_PORTR</name>
<accession>A0A5B7H6L2</accession>
<proteinExistence type="predicted"/>
<evidence type="ECO:0000313" key="3">
    <source>
        <dbReference type="Proteomes" id="UP000324222"/>
    </source>
</evidence>